<protein>
    <recommendedName>
        <fullName evidence="1">non-specific serine/threonine protein kinase</fullName>
        <ecNumber evidence="1">2.7.11.1</ecNumber>
    </recommendedName>
</protein>
<keyword evidence="3" id="KW-0808">Transferase</keyword>
<dbReference type="Gene3D" id="1.10.510.10">
    <property type="entry name" value="Transferase(Phosphotransferase) domain 1"/>
    <property type="match status" value="1"/>
</dbReference>
<dbReference type="InterPro" id="IPR008271">
    <property type="entry name" value="Ser/Thr_kinase_AS"/>
</dbReference>
<feature type="domain" description="Protein kinase" evidence="10">
    <location>
        <begin position="1"/>
        <end position="344"/>
    </location>
</feature>
<name>A0A1X2HWD8_SYNRA</name>
<dbReference type="OrthoDB" id="2649at2759"/>
<keyword evidence="4" id="KW-0547">Nucleotide-binding</keyword>
<dbReference type="GO" id="GO:0005524">
    <property type="term" value="F:ATP binding"/>
    <property type="evidence" value="ECO:0007669"/>
    <property type="project" value="UniProtKB-KW"/>
</dbReference>
<evidence type="ECO:0000256" key="3">
    <source>
        <dbReference type="ARBA" id="ARBA00022679"/>
    </source>
</evidence>
<dbReference type="GO" id="GO:0005634">
    <property type="term" value="C:nucleus"/>
    <property type="evidence" value="ECO:0007669"/>
    <property type="project" value="TreeGrafter"/>
</dbReference>
<evidence type="ECO:0000256" key="2">
    <source>
        <dbReference type="ARBA" id="ARBA00022527"/>
    </source>
</evidence>
<dbReference type="InParanoid" id="A0A1X2HWD8"/>
<dbReference type="PANTHER" id="PTHR47634">
    <property type="entry name" value="PROTEIN KINASE DOMAIN-CONTAINING PROTEIN-RELATED"/>
    <property type="match status" value="1"/>
</dbReference>
<keyword evidence="2" id="KW-0723">Serine/threonine-protein kinase</keyword>
<dbReference type="GO" id="GO:0000245">
    <property type="term" value="P:spliceosomal complex assembly"/>
    <property type="evidence" value="ECO:0007669"/>
    <property type="project" value="TreeGrafter"/>
</dbReference>
<dbReference type="FunFam" id="1.10.510.10:FF:000275">
    <property type="entry name" value="SRSF protein kinase 2 isoform X3"/>
    <property type="match status" value="1"/>
</dbReference>
<proteinExistence type="predicted"/>
<dbReference type="EC" id="2.7.11.1" evidence="1"/>
<dbReference type="PANTHER" id="PTHR47634:SF9">
    <property type="entry name" value="PROTEIN KINASE DOMAIN-CONTAINING PROTEIN-RELATED"/>
    <property type="match status" value="1"/>
</dbReference>
<dbReference type="GO" id="GO:0050684">
    <property type="term" value="P:regulation of mRNA processing"/>
    <property type="evidence" value="ECO:0007669"/>
    <property type="project" value="TreeGrafter"/>
</dbReference>
<keyword evidence="6" id="KW-0067">ATP-binding</keyword>
<dbReference type="PROSITE" id="PS00108">
    <property type="entry name" value="PROTEIN_KINASE_ST"/>
    <property type="match status" value="1"/>
</dbReference>
<reference evidence="11 12" key="1">
    <citation type="submission" date="2016-07" db="EMBL/GenBank/DDBJ databases">
        <title>Pervasive Adenine N6-methylation of Active Genes in Fungi.</title>
        <authorList>
            <consortium name="DOE Joint Genome Institute"/>
            <person name="Mondo S.J."/>
            <person name="Dannebaum R.O."/>
            <person name="Kuo R.C."/>
            <person name="Labutti K."/>
            <person name="Haridas S."/>
            <person name="Kuo A."/>
            <person name="Salamov A."/>
            <person name="Ahrendt S.R."/>
            <person name="Lipzen A."/>
            <person name="Sullivan W."/>
            <person name="Andreopoulos W.B."/>
            <person name="Clum A."/>
            <person name="Lindquist E."/>
            <person name="Daum C."/>
            <person name="Ramamoorthy G.K."/>
            <person name="Gryganskyi A."/>
            <person name="Culley D."/>
            <person name="Magnuson J.K."/>
            <person name="James T.Y."/>
            <person name="O'Malley M.A."/>
            <person name="Stajich J.E."/>
            <person name="Spatafora J.W."/>
            <person name="Visel A."/>
            <person name="Grigoriev I.V."/>
        </authorList>
    </citation>
    <scope>NUCLEOTIDE SEQUENCE [LARGE SCALE GENOMIC DNA]</scope>
    <source>
        <strain evidence="11 12">NRRL 2496</strain>
    </source>
</reference>
<evidence type="ECO:0000256" key="9">
    <source>
        <dbReference type="SAM" id="MobiDB-lite"/>
    </source>
</evidence>
<dbReference type="SMART" id="SM00220">
    <property type="entry name" value="S_TKc"/>
    <property type="match status" value="1"/>
</dbReference>
<dbReference type="FunCoup" id="A0A1X2HWD8">
    <property type="interactions" value="335"/>
</dbReference>
<evidence type="ECO:0000259" key="10">
    <source>
        <dbReference type="PROSITE" id="PS50011"/>
    </source>
</evidence>
<dbReference type="GO" id="GO:0004674">
    <property type="term" value="F:protein serine/threonine kinase activity"/>
    <property type="evidence" value="ECO:0007669"/>
    <property type="project" value="UniProtKB-KW"/>
</dbReference>
<feature type="compositionally biased region" description="Basic residues" evidence="9">
    <location>
        <begin position="376"/>
        <end position="388"/>
    </location>
</feature>
<dbReference type="InterPro" id="IPR011009">
    <property type="entry name" value="Kinase-like_dom_sf"/>
</dbReference>
<keyword evidence="12" id="KW-1185">Reference proteome</keyword>
<comment type="caution">
    <text evidence="11">The sequence shown here is derived from an EMBL/GenBank/DDBJ whole genome shotgun (WGS) entry which is preliminary data.</text>
</comment>
<feature type="region of interest" description="Disordered" evidence="9">
    <location>
        <begin position="368"/>
        <end position="388"/>
    </location>
</feature>
<evidence type="ECO:0000256" key="8">
    <source>
        <dbReference type="ARBA" id="ARBA00048679"/>
    </source>
</evidence>
<evidence type="ECO:0000313" key="11">
    <source>
        <dbReference type="EMBL" id="ORZ03889.1"/>
    </source>
</evidence>
<gene>
    <name evidence="11" type="ORF">BCR43DRAFT_529216</name>
</gene>
<evidence type="ECO:0000256" key="5">
    <source>
        <dbReference type="ARBA" id="ARBA00022777"/>
    </source>
</evidence>
<evidence type="ECO:0000256" key="4">
    <source>
        <dbReference type="ARBA" id="ARBA00022741"/>
    </source>
</evidence>
<dbReference type="EMBL" id="MCGN01000001">
    <property type="protein sequence ID" value="ORZ03889.1"/>
    <property type="molecule type" value="Genomic_DNA"/>
</dbReference>
<dbReference type="Proteomes" id="UP000242180">
    <property type="component" value="Unassembled WGS sequence"/>
</dbReference>
<comment type="catalytic activity">
    <reaction evidence="8">
        <text>L-seryl-[protein] + ATP = O-phospho-L-seryl-[protein] + ADP + H(+)</text>
        <dbReference type="Rhea" id="RHEA:17989"/>
        <dbReference type="Rhea" id="RHEA-COMP:9863"/>
        <dbReference type="Rhea" id="RHEA-COMP:11604"/>
        <dbReference type="ChEBI" id="CHEBI:15378"/>
        <dbReference type="ChEBI" id="CHEBI:29999"/>
        <dbReference type="ChEBI" id="CHEBI:30616"/>
        <dbReference type="ChEBI" id="CHEBI:83421"/>
        <dbReference type="ChEBI" id="CHEBI:456216"/>
        <dbReference type="EC" id="2.7.11.1"/>
    </reaction>
</comment>
<dbReference type="STRING" id="13706.A0A1X2HWD8"/>
<dbReference type="InterPro" id="IPR000719">
    <property type="entry name" value="Prot_kinase_dom"/>
</dbReference>
<evidence type="ECO:0000313" key="12">
    <source>
        <dbReference type="Proteomes" id="UP000242180"/>
    </source>
</evidence>
<sequence>MKVVKSAKHYTETAIDEIKLLERVAEADPRALGARFCTAIVDHFRVHGPNGSHVCMTFEVLGENLLALIKRYKYQGIPVPLVKEIAKEMLLGLDYLNRVCKIIHTDLKPENVLMYLDNAEQLLRDALTEEPKTVEQIHTNGKRTTAVKMMASQPLTFNRADSPMDEDIAMSSPGPNGSAAAPHMNIKIADLGNACWVNHHFTEDIQTRQYRAPEVILGAKWDETADIWSLACLIFELLTGNYLFEPQTGSRFNRDDDHLAQMIELLGPMPRRLKYDAKNSRAFFDRRGELRHIHRLRFWSLEDVLVEKYNFHRMDAEEISSFLEPMLRYDNRAHARDMLFHPWIMGVPPTLDGEAEVRAEYAKHNRPWKEWERRQDGKRRKHRGHRRD</sequence>
<evidence type="ECO:0000256" key="7">
    <source>
        <dbReference type="ARBA" id="ARBA00047899"/>
    </source>
</evidence>
<dbReference type="AlphaFoldDB" id="A0A1X2HWD8"/>
<dbReference type="InterPro" id="IPR051334">
    <property type="entry name" value="SRPK"/>
</dbReference>
<dbReference type="Pfam" id="PF00069">
    <property type="entry name" value="Pkinase"/>
    <property type="match status" value="2"/>
</dbReference>
<dbReference type="SUPFAM" id="SSF56112">
    <property type="entry name" value="Protein kinase-like (PK-like)"/>
    <property type="match status" value="1"/>
</dbReference>
<comment type="catalytic activity">
    <reaction evidence="7">
        <text>L-threonyl-[protein] + ATP = O-phospho-L-threonyl-[protein] + ADP + H(+)</text>
        <dbReference type="Rhea" id="RHEA:46608"/>
        <dbReference type="Rhea" id="RHEA-COMP:11060"/>
        <dbReference type="Rhea" id="RHEA-COMP:11605"/>
        <dbReference type="ChEBI" id="CHEBI:15378"/>
        <dbReference type="ChEBI" id="CHEBI:30013"/>
        <dbReference type="ChEBI" id="CHEBI:30616"/>
        <dbReference type="ChEBI" id="CHEBI:61977"/>
        <dbReference type="ChEBI" id="CHEBI:456216"/>
        <dbReference type="EC" id="2.7.11.1"/>
    </reaction>
</comment>
<dbReference type="PROSITE" id="PS50011">
    <property type="entry name" value="PROTEIN_KINASE_DOM"/>
    <property type="match status" value="1"/>
</dbReference>
<dbReference type="Gene3D" id="3.30.200.20">
    <property type="entry name" value="Phosphorylase Kinase, domain 1"/>
    <property type="match status" value="1"/>
</dbReference>
<evidence type="ECO:0000256" key="1">
    <source>
        <dbReference type="ARBA" id="ARBA00012513"/>
    </source>
</evidence>
<dbReference type="OMA" id="CWADQQL"/>
<organism evidence="11 12">
    <name type="scientific">Syncephalastrum racemosum</name>
    <name type="common">Filamentous fungus</name>
    <dbReference type="NCBI Taxonomy" id="13706"/>
    <lineage>
        <taxon>Eukaryota</taxon>
        <taxon>Fungi</taxon>
        <taxon>Fungi incertae sedis</taxon>
        <taxon>Mucoromycota</taxon>
        <taxon>Mucoromycotina</taxon>
        <taxon>Mucoromycetes</taxon>
        <taxon>Mucorales</taxon>
        <taxon>Syncephalastraceae</taxon>
        <taxon>Syncephalastrum</taxon>
    </lineage>
</organism>
<dbReference type="GO" id="GO:0005737">
    <property type="term" value="C:cytoplasm"/>
    <property type="evidence" value="ECO:0007669"/>
    <property type="project" value="TreeGrafter"/>
</dbReference>
<evidence type="ECO:0000256" key="6">
    <source>
        <dbReference type="ARBA" id="ARBA00022840"/>
    </source>
</evidence>
<accession>A0A1X2HWD8</accession>
<keyword evidence="5 11" id="KW-0418">Kinase</keyword>